<dbReference type="SUPFAM" id="SSF49854">
    <property type="entry name" value="Spermadhesin, CUB domain"/>
    <property type="match status" value="1"/>
</dbReference>
<keyword evidence="1" id="KW-1015">Disulfide bond</keyword>
<dbReference type="InterPro" id="IPR035914">
    <property type="entry name" value="Sperma_CUB_dom_sf"/>
</dbReference>
<name>A0A9W9YGW9_9CNID</name>
<reference evidence="4" key="1">
    <citation type="submission" date="2023-01" db="EMBL/GenBank/DDBJ databases">
        <title>Genome assembly of the deep-sea coral Lophelia pertusa.</title>
        <authorList>
            <person name="Herrera S."/>
            <person name="Cordes E."/>
        </authorList>
    </citation>
    <scope>NUCLEOTIDE SEQUENCE</scope>
    <source>
        <strain evidence="4">USNM1676648</strain>
        <tissue evidence="4">Polyp</tissue>
    </source>
</reference>
<feature type="signal peptide" evidence="2">
    <location>
        <begin position="1"/>
        <end position="26"/>
    </location>
</feature>
<dbReference type="PROSITE" id="PS50835">
    <property type="entry name" value="IG_LIKE"/>
    <property type="match status" value="1"/>
</dbReference>
<dbReference type="InterPro" id="IPR036179">
    <property type="entry name" value="Ig-like_dom_sf"/>
</dbReference>
<dbReference type="CDD" id="cd00096">
    <property type="entry name" value="Ig"/>
    <property type="match status" value="1"/>
</dbReference>
<evidence type="ECO:0000313" key="4">
    <source>
        <dbReference type="EMBL" id="KAJ7335967.1"/>
    </source>
</evidence>
<dbReference type="AlphaFoldDB" id="A0A9W9YGW9"/>
<dbReference type="InterPro" id="IPR013783">
    <property type="entry name" value="Ig-like_fold"/>
</dbReference>
<dbReference type="SUPFAM" id="SSF48726">
    <property type="entry name" value="Immunoglobulin"/>
    <property type="match status" value="1"/>
</dbReference>
<feature type="domain" description="Ig-like" evidence="3">
    <location>
        <begin position="129"/>
        <end position="208"/>
    </location>
</feature>
<evidence type="ECO:0000313" key="5">
    <source>
        <dbReference type="Proteomes" id="UP001163046"/>
    </source>
</evidence>
<dbReference type="InterPro" id="IPR000859">
    <property type="entry name" value="CUB_dom"/>
</dbReference>
<evidence type="ECO:0000256" key="1">
    <source>
        <dbReference type="ARBA" id="ARBA00023157"/>
    </source>
</evidence>
<sequence>MELLLERKAPWLIVFFLSAIFADVSLQEAGTRVTMKQSGTPITVPEGHYVELTITFLSDYGSFYHGTYFEIHDGLNQSANLLGVFCEFYKDKEYVFRSSGRHMWLKFHEYHYIDHDVKYTTKQMNVTVPPVLIQVKTTQFLLFNHSSFLWCPAEGAPAPIIFWRKGGIVVQNSTSVRYKLGIVTGNNVTYSCEVKSNDQLKKKELVLFIESEL</sequence>
<proteinExistence type="predicted"/>
<accession>A0A9W9YGW9</accession>
<comment type="caution">
    <text evidence="4">The sequence shown here is derived from an EMBL/GenBank/DDBJ whole genome shotgun (WGS) entry which is preliminary data.</text>
</comment>
<gene>
    <name evidence="4" type="ORF">OS493_013331</name>
</gene>
<protein>
    <recommendedName>
        <fullName evidence="3">Ig-like domain-containing protein</fullName>
    </recommendedName>
</protein>
<keyword evidence="5" id="KW-1185">Reference proteome</keyword>
<evidence type="ECO:0000259" key="3">
    <source>
        <dbReference type="PROSITE" id="PS50835"/>
    </source>
</evidence>
<dbReference type="CDD" id="cd00041">
    <property type="entry name" value="CUB"/>
    <property type="match status" value="1"/>
</dbReference>
<keyword evidence="2" id="KW-0732">Signal</keyword>
<dbReference type="Gene3D" id="2.60.40.10">
    <property type="entry name" value="Immunoglobulins"/>
    <property type="match status" value="1"/>
</dbReference>
<dbReference type="InterPro" id="IPR007110">
    <property type="entry name" value="Ig-like_dom"/>
</dbReference>
<dbReference type="OrthoDB" id="10012075at2759"/>
<dbReference type="Gene3D" id="2.60.120.290">
    <property type="entry name" value="Spermadhesin, CUB domain"/>
    <property type="match status" value="1"/>
</dbReference>
<feature type="chain" id="PRO_5040942132" description="Ig-like domain-containing protein" evidence="2">
    <location>
        <begin position="27"/>
        <end position="213"/>
    </location>
</feature>
<dbReference type="EMBL" id="MU827783">
    <property type="protein sequence ID" value="KAJ7335967.1"/>
    <property type="molecule type" value="Genomic_DNA"/>
</dbReference>
<dbReference type="Proteomes" id="UP001163046">
    <property type="component" value="Unassembled WGS sequence"/>
</dbReference>
<organism evidence="4 5">
    <name type="scientific">Desmophyllum pertusum</name>
    <dbReference type="NCBI Taxonomy" id="174260"/>
    <lineage>
        <taxon>Eukaryota</taxon>
        <taxon>Metazoa</taxon>
        <taxon>Cnidaria</taxon>
        <taxon>Anthozoa</taxon>
        <taxon>Hexacorallia</taxon>
        <taxon>Scleractinia</taxon>
        <taxon>Caryophylliina</taxon>
        <taxon>Caryophylliidae</taxon>
        <taxon>Desmophyllum</taxon>
    </lineage>
</organism>
<evidence type="ECO:0000256" key="2">
    <source>
        <dbReference type="SAM" id="SignalP"/>
    </source>
</evidence>